<dbReference type="RefSeq" id="WP_275707415.1">
    <property type="nucleotide sequence ID" value="NZ_JAKLTN010000001.1"/>
</dbReference>
<proteinExistence type="predicted"/>
<evidence type="ECO:0000313" key="2">
    <source>
        <dbReference type="Proteomes" id="UP001165384"/>
    </source>
</evidence>
<comment type="caution">
    <text evidence="1">The sequence shown here is derived from an EMBL/GenBank/DDBJ whole genome shotgun (WGS) entry which is preliminary data.</text>
</comment>
<dbReference type="EMBL" id="JAKLTN010000001">
    <property type="protein sequence ID" value="MCG2575965.1"/>
    <property type="molecule type" value="Genomic_DNA"/>
</dbReference>
<protein>
    <submittedName>
        <fullName evidence="1">Uncharacterized protein</fullName>
    </submittedName>
</protein>
<sequence>MMADDWLHKALDIKAPWQISHVVEDAGSRRVDLWVSLPQPRSGWFFSQRPSAPDPKHPAWRHLNVGGFSCYVHANPVETGRHQELPWLGDTNQPFTRALAKQVGAYFKAGLNMQAICPLLDISAADLWKFKHDLDQGHAYLTPMPTPGAGTSTVPAADHPVWQALLDGSNHLDIRVLSLKLLLTKLRDQVQRISDSEVRLMKAHELQRYFVRHAHLLEHELAQLNEI</sequence>
<evidence type="ECO:0000313" key="1">
    <source>
        <dbReference type="EMBL" id="MCG2575965.1"/>
    </source>
</evidence>
<accession>A0ABS9JYI8</accession>
<dbReference type="Proteomes" id="UP001165384">
    <property type="component" value="Unassembled WGS sequence"/>
</dbReference>
<name>A0ABS9JYI8_9RHOO</name>
<organism evidence="1 2">
    <name type="scientific">Dechloromonas hankyongensis</name>
    <dbReference type="NCBI Taxonomy" id="2908002"/>
    <lineage>
        <taxon>Bacteria</taxon>
        <taxon>Pseudomonadati</taxon>
        <taxon>Pseudomonadota</taxon>
        <taxon>Betaproteobacteria</taxon>
        <taxon>Rhodocyclales</taxon>
        <taxon>Azonexaceae</taxon>
        <taxon>Dechloromonas</taxon>
    </lineage>
</organism>
<gene>
    <name evidence="1" type="ORF">LZ012_03025</name>
</gene>
<keyword evidence="2" id="KW-1185">Reference proteome</keyword>
<reference evidence="1" key="1">
    <citation type="submission" date="2022-01" db="EMBL/GenBank/DDBJ databases">
        <authorList>
            <person name="Jo J.-H."/>
            <person name="Im W.-T."/>
        </authorList>
    </citation>
    <scope>NUCLEOTIDE SEQUENCE</scope>
    <source>
        <strain evidence="1">XY25</strain>
    </source>
</reference>